<comment type="caution">
    <text evidence="3">The sequence shown here is derived from an EMBL/GenBank/DDBJ whole genome shotgun (WGS) entry which is preliminary data.</text>
</comment>
<organism evidence="3 4">
    <name type="scientific">Pseudonocardia ailaonensis</name>
    <dbReference type="NCBI Taxonomy" id="367279"/>
    <lineage>
        <taxon>Bacteria</taxon>
        <taxon>Bacillati</taxon>
        <taxon>Actinomycetota</taxon>
        <taxon>Actinomycetes</taxon>
        <taxon>Pseudonocardiales</taxon>
        <taxon>Pseudonocardiaceae</taxon>
        <taxon>Pseudonocardia</taxon>
    </lineage>
</organism>
<keyword evidence="4" id="KW-1185">Reference proteome</keyword>
<dbReference type="InterPro" id="IPR013538">
    <property type="entry name" value="ASHA1/2-like_C"/>
</dbReference>
<sequence>MTLSAAVTVDQFVAGPPEKVWQALTDPDRIGRWWAPGDVKAVVGHEFTLQMPKWGAIACVVTEVVEPERFVYTFNGAWTLTWTLVPEGRGTRLVLEHSGFDLDDPQGRHAFENMGPGWRDHVLPRLARVVEEGVEQ</sequence>
<evidence type="ECO:0000256" key="1">
    <source>
        <dbReference type="ARBA" id="ARBA00006817"/>
    </source>
</evidence>
<dbReference type="RefSeq" id="WP_344415253.1">
    <property type="nucleotide sequence ID" value="NZ_BAAAQK010000005.1"/>
</dbReference>
<name>A0ABN2MYD9_9PSEU</name>
<gene>
    <name evidence="3" type="ORF">GCM10009836_22390</name>
</gene>
<evidence type="ECO:0000259" key="2">
    <source>
        <dbReference type="Pfam" id="PF08327"/>
    </source>
</evidence>
<dbReference type="Gene3D" id="3.30.530.20">
    <property type="match status" value="1"/>
</dbReference>
<comment type="similarity">
    <text evidence="1">Belongs to the AHA1 family.</text>
</comment>
<dbReference type="Pfam" id="PF08327">
    <property type="entry name" value="AHSA1"/>
    <property type="match status" value="1"/>
</dbReference>
<dbReference type="Proteomes" id="UP001500449">
    <property type="component" value="Unassembled WGS sequence"/>
</dbReference>
<protein>
    <submittedName>
        <fullName evidence="3">SRPBCC domain-containing protein</fullName>
    </submittedName>
</protein>
<feature type="domain" description="Activator of Hsp90 ATPase homologue 1/2-like C-terminal" evidence="2">
    <location>
        <begin position="16"/>
        <end position="130"/>
    </location>
</feature>
<dbReference type="CDD" id="cd07814">
    <property type="entry name" value="SRPBCC_CalC_Aha1-like"/>
    <property type="match status" value="1"/>
</dbReference>
<dbReference type="EMBL" id="BAAAQK010000005">
    <property type="protein sequence ID" value="GAA1842530.1"/>
    <property type="molecule type" value="Genomic_DNA"/>
</dbReference>
<dbReference type="SUPFAM" id="SSF55961">
    <property type="entry name" value="Bet v1-like"/>
    <property type="match status" value="1"/>
</dbReference>
<proteinExistence type="inferred from homology"/>
<accession>A0ABN2MYD9</accession>
<evidence type="ECO:0000313" key="3">
    <source>
        <dbReference type="EMBL" id="GAA1842530.1"/>
    </source>
</evidence>
<reference evidence="3 4" key="1">
    <citation type="journal article" date="2019" name="Int. J. Syst. Evol. Microbiol.">
        <title>The Global Catalogue of Microorganisms (GCM) 10K type strain sequencing project: providing services to taxonomists for standard genome sequencing and annotation.</title>
        <authorList>
            <consortium name="The Broad Institute Genomics Platform"/>
            <consortium name="The Broad Institute Genome Sequencing Center for Infectious Disease"/>
            <person name="Wu L."/>
            <person name="Ma J."/>
        </authorList>
    </citation>
    <scope>NUCLEOTIDE SEQUENCE [LARGE SCALE GENOMIC DNA]</scope>
    <source>
        <strain evidence="3 4">JCM 16009</strain>
    </source>
</reference>
<evidence type="ECO:0000313" key="4">
    <source>
        <dbReference type="Proteomes" id="UP001500449"/>
    </source>
</evidence>
<dbReference type="InterPro" id="IPR023393">
    <property type="entry name" value="START-like_dom_sf"/>
</dbReference>